<sequence>MYLDKIYNILEKRNNNTSQSNLESNETGTGTEREESVWNGVFEYYPNQTLYLFIDFKHNGEDTYEAVHKALEPFRSKGWLTYYNETSNTTYDGPLTVIGTGETPLNKVLEEKLQRDIFYDAPLNNLNETFNAHHNKVSIMASASIKKVMTCNQGISRVATNRGLDDRQLICVLKAINKAHELGLMSRLWDTPDWPLAKEKAVWSQLLALGTDYLNADDIYLASFYDWPEMYRNTVAGAVPLCT</sequence>
<proteinExistence type="predicted"/>
<reference evidence="1" key="1">
    <citation type="submission" date="2023-04" db="EMBL/GenBank/DDBJ databases">
        <title>Ambrosiozyma monospora NBRC 10751.</title>
        <authorList>
            <person name="Ichikawa N."/>
            <person name="Sato H."/>
            <person name="Tonouchi N."/>
        </authorList>
    </citation>
    <scope>NUCLEOTIDE SEQUENCE</scope>
    <source>
        <strain evidence="1">NBRC 10751</strain>
    </source>
</reference>
<protein>
    <submittedName>
        <fullName evidence="1">Unnamed protein product</fullName>
    </submittedName>
</protein>
<accession>A0ACB5U862</accession>
<keyword evidence="2" id="KW-1185">Reference proteome</keyword>
<gene>
    <name evidence="1" type="ORF">Amon02_001209700</name>
</gene>
<comment type="caution">
    <text evidence="1">The sequence shown here is derived from an EMBL/GenBank/DDBJ whole genome shotgun (WGS) entry which is preliminary data.</text>
</comment>
<organism evidence="1 2">
    <name type="scientific">Ambrosiozyma monospora</name>
    <name type="common">Yeast</name>
    <name type="synonym">Endomycopsis monosporus</name>
    <dbReference type="NCBI Taxonomy" id="43982"/>
    <lineage>
        <taxon>Eukaryota</taxon>
        <taxon>Fungi</taxon>
        <taxon>Dikarya</taxon>
        <taxon>Ascomycota</taxon>
        <taxon>Saccharomycotina</taxon>
        <taxon>Pichiomycetes</taxon>
        <taxon>Pichiales</taxon>
        <taxon>Pichiaceae</taxon>
        <taxon>Ambrosiozyma</taxon>
    </lineage>
</organism>
<name>A0ACB5U862_AMBMO</name>
<dbReference type="EMBL" id="BSXS01014030">
    <property type="protein sequence ID" value="GMF04800.1"/>
    <property type="molecule type" value="Genomic_DNA"/>
</dbReference>
<dbReference type="Proteomes" id="UP001165064">
    <property type="component" value="Unassembled WGS sequence"/>
</dbReference>
<evidence type="ECO:0000313" key="2">
    <source>
        <dbReference type="Proteomes" id="UP001165064"/>
    </source>
</evidence>
<evidence type="ECO:0000313" key="1">
    <source>
        <dbReference type="EMBL" id="GMF04800.1"/>
    </source>
</evidence>